<reference evidence="2" key="1">
    <citation type="submission" date="2022-06" db="EMBL/GenBank/DDBJ databases">
        <title>Rothia sp. isolated from sandalwood seedling.</title>
        <authorList>
            <person name="Tuikhar N."/>
            <person name="Kirdat K."/>
            <person name="Thorat V."/>
            <person name="Swetha P."/>
            <person name="Padma S."/>
            <person name="Sundararaj R."/>
            <person name="Yadav A."/>
        </authorList>
    </citation>
    <scope>NUCLEOTIDE SEQUENCE</scope>
    <source>
        <strain evidence="2">AR01</strain>
    </source>
</reference>
<feature type="signal peptide" evidence="1">
    <location>
        <begin position="1"/>
        <end position="31"/>
    </location>
</feature>
<keyword evidence="3" id="KW-1185">Reference proteome</keyword>
<proteinExistence type="predicted"/>
<feature type="chain" id="PRO_5040886070" evidence="1">
    <location>
        <begin position="32"/>
        <end position="194"/>
    </location>
</feature>
<dbReference type="AlphaFoldDB" id="A0A9X2HAX6"/>
<name>A0A9X2HAX6_9MICC</name>
<evidence type="ECO:0000313" key="3">
    <source>
        <dbReference type="Proteomes" id="UP001139502"/>
    </source>
</evidence>
<organism evidence="2 3">
    <name type="scientific">Rothia santali</name>
    <dbReference type="NCBI Taxonomy" id="2949643"/>
    <lineage>
        <taxon>Bacteria</taxon>
        <taxon>Bacillati</taxon>
        <taxon>Actinomycetota</taxon>
        <taxon>Actinomycetes</taxon>
        <taxon>Micrococcales</taxon>
        <taxon>Micrococcaceae</taxon>
        <taxon>Rothia</taxon>
    </lineage>
</organism>
<dbReference type="EMBL" id="JANAFB010000003">
    <property type="protein sequence ID" value="MCP3424860.1"/>
    <property type="molecule type" value="Genomic_DNA"/>
</dbReference>
<dbReference type="Proteomes" id="UP001139502">
    <property type="component" value="Unassembled WGS sequence"/>
</dbReference>
<sequence length="194" mass="20208">MTRKISHWRALGIPVLAASAIAAGSIPATNAAPMAPPIDIILDDEEVSVDYDLAIVAPDGSLVQASTEESAYELSAEGNAVIPFHGSGEPEPTTEFDVVTTSDDTGPVRLSIDPQGNDVAAKALYTVRVDDGSPLADHQTLEGLEAHPIVIDGWETAVARTVRIELSLPSDSVDPSLSGGRPIGFTTVLRGETA</sequence>
<gene>
    <name evidence="2" type="ORF">NBM05_02135</name>
</gene>
<comment type="caution">
    <text evidence="2">The sequence shown here is derived from an EMBL/GenBank/DDBJ whole genome shotgun (WGS) entry which is preliminary data.</text>
</comment>
<keyword evidence="1" id="KW-0732">Signal</keyword>
<evidence type="ECO:0000313" key="2">
    <source>
        <dbReference type="EMBL" id="MCP3424860.1"/>
    </source>
</evidence>
<dbReference type="RefSeq" id="WP_254164793.1">
    <property type="nucleotide sequence ID" value="NZ_JANAFB010000003.1"/>
</dbReference>
<accession>A0A9X2HAX6</accession>
<evidence type="ECO:0000256" key="1">
    <source>
        <dbReference type="SAM" id="SignalP"/>
    </source>
</evidence>
<protein>
    <submittedName>
        <fullName evidence="2">Uncharacterized protein</fullName>
    </submittedName>
</protein>